<dbReference type="EMBL" id="JACHFJ010000007">
    <property type="protein sequence ID" value="MBB5373548.1"/>
    <property type="molecule type" value="Genomic_DNA"/>
</dbReference>
<dbReference type="InterPro" id="IPR036249">
    <property type="entry name" value="Thioredoxin-like_sf"/>
</dbReference>
<reference evidence="3 4" key="1">
    <citation type="submission" date="2020-08" db="EMBL/GenBank/DDBJ databases">
        <title>Genomic Encyclopedia of Type Strains, Phase IV (KMG-IV): sequencing the most valuable type-strain genomes for metagenomic binning, comparative biology and taxonomic classification.</title>
        <authorList>
            <person name="Goeker M."/>
        </authorList>
    </citation>
    <scope>NUCLEOTIDE SEQUENCE [LARGE SCALE GENOMIC DNA]</scope>
    <source>
        <strain evidence="3 4">DSM 27026</strain>
    </source>
</reference>
<dbReference type="Pfam" id="PF07449">
    <property type="entry name" value="HyaE"/>
    <property type="match status" value="1"/>
</dbReference>
<dbReference type="AlphaFoldDB" id="A0A840VCC7"/>
<dbReference type="Gene3D" id="3.40.30.10">
    <property type="entry name" value="Glutaredoxin"/>
    <property type="match status" value="1"/>
</dbReference>
<name>A0A840VCC7_9PROT</name>
<comment type="caution">
    <text evidence="3">The sequence shown here is derived from an EMBL/GenBank/DDBJ whole genome shotgun (WGS) entry which is preliminary data.</text>
</comment>
<sequence>MNADTPSPSLRRLLQMPGIAALGQDDVEGFTAHGLTALFFTGNPTRYPEIDDLAVVLPELLKEFPDKFRVGVIDPDVERKLAVRFKVSVRPTLLFLRDGAVVLSLPRMRDWAVYIEEINKILSPERAA</sequence>
<evidence type="ECO:0000313" key="3">
    <source>
        <dbReference type="EMBL" id="MBB5373548.1"/>
    </source>
</evidence>
<dbReference type="SUPFAM" id="SSF52833">
    <property type="entry name" value="Thioredoxin-like"/>
    <property type="match status" value="1"/>
</dbReference>
<evidence type="ECO:0000256" key="2">
    <source>
        <dbReference type="PIRNR" id="PIRNR038934"/>
    </source>
</evidence>
<dbReference type="Proteomes" id="UP000553706">
    <property type="component" value="Unassembled WGS sequence"/>
</dbReference>
<evidence type="ECO:0000313" key="4">
    <source>
        <dbReference type="Proteomes" id="UP000553706"/>
    </source>
</evidence>
<dbReference type="PIRSF" id="PIRSF038934">
    <property type="entry name" value="HyaE_HupG"/>
    <property type="match status" value="1"/>
</dbReference>
<proteinExistence type="inferred from homology"/>
<organism evidence="3 4">
    <name type="scientific">Acidocella aromatica</name>
    <dbReference type="NCBI Taxonomy" id="1303579"/>
    <lineage>
        <taxon>Bacteria</taxon>
        <taxon>Pseudomonadati</taxon>
        <taxon>Pseudomonadota</taxon>
        <taxon>Alphaproteobacteria</taxon>
        <taxon>Acetobacterales</taxon>
        <taxon>Acidocellaceae</taxon>
        <taxon>Acidocella</taxon>
    </lineage>
</organism>
<evidence type="ECO:0000256" key="1">
    <source>
        <dbReference type="ARBA" id="ARBA00009004"/>
    </source>
</evidence>
<keyword evidence="4" id="KW-1185">Reference proteome</keyword>
<dbReference type="InterPro" id="IPR010893">
    <property type="entry name" value="NiFe-hyd_mat_HyaE"/>
</dbReference>
<comment type="similarity">
    <text evidence="1 2">Belongs to the HupG/HyaE family.</text>
</comment>
<protein>
    <recommendedName>
        <fullName evidence="2">Hydrogenase expression/formation protein</fullName>
    </recommendedName>
</protein>
<accession>A0A840VCC7</accession>
<gene>
    <name evidence="3" type="ORF">HNP71_001808</name>
</gene>
<dbReference type="RefSeq" id="WP_246344143.1">
    <property type="nucleotide sequence ID" value="NZ_JACHFJ010000007.1"/>
</dbReference>